<dbReference type="Pfam" id="PF22701">
    <property type="entry name" value="Mala_s_1-like"/>
    <property type="match status" value="1"/>
</dbReference>
<feature type="domain" description="Pyrrolo-quinoline quinone repeat" evidence="1">
    <location>
        <begin position="39"/>
        <end position="132"/>
    </location>
</feature>
<dbReference type="InterPro" id="IPR054550">
    <property type="entry name" value="Mala_s_1-like"/>
</dbReference>
<dbReference type="SUPFAM" id="SSF101898">
    <property type="entry name" value="NHL repeat"/>
    <property type="match status" value="1"/>
</dbReference>
<organism evidence="2 3">
    <name type="scientific">Alienimonas chondri</name>
    <dbReference type="NCBI Taxonomy" id="2681879"/>
    <lineage>
        <taxon>Bacteria</taxon>
        <taxon>Pseudomonadati</taxon>
        <taxon>Planctomycetota</taxon>
        <taxon>Planctomycetia</taxon>
        <taxon>Planctomycetales</taxon>
        <taxon>Planctomycetaceae</taxon>
        <taxon>Alienimonas</taxon>
    </lineage>
</organism>
<dbReference type="Pfam" id="PF13360">
    <property type="entry name" value="PQQ_2"/>
    <property type="match status" value="1"/>
</dbReference>
<dbReference type="RefSeq" id="WP_171189545.1">
    <property type="nucleotide sequence ID" value="NZ_WTPX01000177.1"/>
</dbReference>
<protein>
    <recommendedName>
        <fullName evidence="1">Pyrrolo-quinoline quinone repeat domain-containing protein</fullName>
    </recommendedName>
</protein>
<sequence>MLALLLAVPLAFTPLEDASADAAAQTGPPRAVIAGDYEKKTLARIDADGEVVWSRPIRAIHDLQALPDGHTLYQTNFRNVIEANADGETVWRYDAPKGVEIHAFQRLPGGVTLIAESGTRRLLEVAKDGTIQVEVPLTVENPDAHRDTRLVRKTSAGTYLVAHESDAAVREYQADGTVTWEYDVGSKVYGVERLANGNTLIGTGDGHRVIEVNPAGETVWELTSDDLPNVDLVWVTMATRKPNGNTVVVNCHAGPANPQILEVTPDKQIVWSFKDFDRFGNALPVAVLPGE</sequence>
<reference evidence="2 3" key="1">
    <citation type="journal article" date="2020" name="Syst. Appl. Microbiol.">
        <title>Alienimonas chondri sp. nov., a novel planctomycete isolated from the biofilm of the red alga Chondrus crispus.</title>
        <authorList>
            <person name="Vitorino I."/>
            <person name="Albuquerque L."/>
            <person name="Wiegand S."/>
            <person name="Kallscheuer N."/>
            <person name="da Costa M.S."/>
            <person name="Lobo-da-Cunha A."/>
            <person name="Jogler C."/>
            <person name="Lage O.M."/>
        </authorList>
    </citation>
    <scope>NUCLEOTIDE SEQUENCE [LARGE SCALE GENOMIC DNA]</scope>
    <source>
        <strain evidence="2 3">LzC2</strain>
    </source>
</reference>
<evidence type="ECO:0000259" key="1">
    <source>
        <dbReference type="Pfam" id="PF13360"/>
    </source>
</evidence>
<evidence type="ECO:0000313" key="2">
    <source>
        <dbReference type="EMBL" id="NNJ27641.1"/>
    </source>
</evidence>
<accession>A0ABX1VHS8</accession>
<dbReference type="PANTHER" id="PTHR35340">
    <property type="entry name" value="PQQ ENZYME REPEAT PROTEIN-RELATED"/>
    <property type="match status" value="1"/>
</dbReference>
<comment type="caution">
    <text evidence="2">The sequence shown here is derived from an EMBL/GenBank/DDBJ whole genome shotgun (WGS) entry which is preliminary data.</text>
</comment>
<dbReference type="EMBL" id="WTPX01000177">
    <property type="protein sequence ID" value="NNJ27641.1"/>
    <property type="molecule type" value="Genomic_DNA"/>
</dbReference>
<dbReference type="InterPro" id="IPR053143">
    <property type="entry name" value="Arylsulfate_ST"/>
</dbReference>
<keyword evidence="3" id="KW-1185">Reference proteome</keyword>
<evidence type="ECO:0000313" key="3">
    <source>
        <dbReference type="Proteomes" id="UP000609651"/>
    </source>
</evidence>
<dbReference type="InterPro" id="IPR002372">
    <property type="entry name" value="PQQ_rpt_dom"/>
</dbReference>
<dbReference type="Proteomes" id="UP000609651">
    <property type="component" value="Unassembled WGS sequence"/>
</dbReference>
<dbReference type="PANTHER" id="PTHR35340:SF5">
    <property type="entry name" value="ASST-DOMAIN-CONTAINING PROTEIN"/>
    <property type="match status" value="1"/>
</dbReference>
<dbReference type="Gene3D" id="2.80.10.50">
    <property type="match status" value="2"/>
</dbReference>
<gene>
    <name evidence="2" type="ORF">LzC2_37480</name>
</gene>
<proteinExistence type="predicted"/>
<name>A0ABX1VHS8_9PLAN</name>